<dbReference type="GO" id="GO:0008198">
    <property type="term" value="F:ferrous iron binding"/>
    <property type="evidence" value="ECO:0007669"/>
    <property type="project" value="TreeGrafter"/>
</dbReference>
<evidence type="ECO:0000313" key="10">
    <source>
        <dbReference type="EMBL" id="RUS35282.1"/>
    </source>
</evidence>
<name>A0A433QZS8_9FUNG</name>
<dbReference type="InterPro" id="IPR014710">
    <property type="entry name" value="RmlC-like_jellyroll"/>
</dbReference>
<dbReference type="GO" id="GO:0017172">
    <property type="term" value="F:cysteine dioxygenase activity"/>
    <property type="evidence" value="ECO:0007669"/>
    <property type="project" value="UniProtKB-UniRule"/>
</dbReference>
<evidence type="ECO:0000256" key="9">
    <source>
        <dbReference type="RuleBase" id="RU366010"/>
    </source>
</evidence>
<dbReference type="Pfam" id="PF05995">
    <property type="entry name" value="CDO_I"/>
    <property type="match status" value="1"/>
</dbReference>
<dbReference type="InterPro" id="IPR010300">
    <property type="entry name" value="CDO_1"/>
</dbReference>
<protein>
    <recommendedName>
        <fullName evidence="2 9">Cysteine dioxygenase</fullName>
        <ecNumber evidence="2 9">1.13.11.20</ecNumber>
    </recommendedName>
</protein>
<dbReference type="GO" id="GO:0019448">
    <property type="term" value="P:L-cysteine catabolic process"/>
    <property type="evidence" value="ECO:0007669"/>
    <property type="project" value="TreeGrafter"/>
</dbReference>
<keyword evidence="6 8" id="KW-0408">Iron</keyword>
<evidence type="ECO:0000256" key="7">
    <source>
        <dbReference type="PIRSR" id="PIRSR610300-50"/>
    </source>
</evidence>
<feature type="binding site" evidence="8">
    <location>
        <position position="101"/>
    </location>
    <ligand>
        <name>Fe cation</name>
        <dbReference type="ChEBI" id="CHEBI:24875"/>
        <note>catalytic</note>
    </ligand>
</feature>
<evidence type="ECO:0000256" key="6">
    <source>
        <dbReference type="ARBA" id="ARBA00023004"/>
    </source>
</evidence>
<keyword evidence="3 8" id="KW-0479">Metal-binding</keyword>
<dbReference type="Proteomes" id="UP000274822">
    <property type="component" value="Unassembled WGS sequence"/>
</dbReference>
<gene>
    <name evidence="10" type="ORF">BC938DRAFT_473155</name>
</gene>
<feature type="cross-link" description="3'-(S-cysteinyl)-tyrosine (Cys-Tyr)" evidence="7">
    <location>
        <begin position="108"/>
        <end position="209"/>
    </location>
</feature>
<dbReference type="SUPFAM" id="SSF51182">
    <property type="entry name" value="RmlC-like cupins"/>
    <property type="match status" value="1"/>
</dbReference>
<dbReference type="PANTHER" id="PTHR12918:SF1">
    <property type="entry name" value="CYSTEINE DIOXYGENASE TYPE 1"/>
    <property type="match status" value="1"/>
</dbReference>
<dbReference type="EC" id="1.13.11.20" evidence="2 9"/>
<accession>A0A433QZS8</accession>
<organism evidence="10 11">
    <name type="scientific">Jimgerdemannia flammicorona</name>
    <dbReference type="NCBI Taxonomy" id="994334"/>
    <lineage>
        <taxon>Eukaryota</taxon>
        <taxon>Fungi</taxon>
        <taxon>Fungi incertae sedis</taxon>
        <taxon>Mucoromycota</taxon>
        <taxon>Mucoromycotina</taxon>
        <taxon>Endogonomycetes</taxon>
        <taxon>Endogonales</taxon>
        <taxon>Endogonaceae</taxon>
        <taxon>Jimgerdemannia</taxon>
    </lineage>
</organism>
<feature type="binding site" evidence="8">
    <location>
        <position position="192"/>
    </location>
    <ligand>
        <name>Fe cation</name>
        <dbReference type="ChEBI" id="CHEBI:24875"/>
        <note>catalytic</note>
    </ligand>
</feature>
<keyword evidence="5 9" id="KW-0560">Oxidoreductase</keyword>
<dbReference type="EMBL" id="RBNJ01000151">
    <property type="protein sequence ID" value="RUS35282.1"/>
    <property type="molecule type" value="Genomic_DNA"/>
</dbReference>
<feature type="binding site" evidence="8">
    <location>
        <position position="103"/>
    </location>
    <ligand>
        <name>Fe cation</name>
        <dbReference type="ChEBI" id="CHEBI:24875"/>
        <note>catalytic</note>
    </ligand>
</feature>
<evidence type="ECO:0000256" key="5">
    <source>
        <dbReference type="ARBA" id="ARBA00023002"/>
    </source>
</evidence>
<comment type="cofactor">
    <cofactor evidence="9">
        <name>Fe cation</name>
        <dbReference type="ChEBI" id="CHEBI:24875"/>
    </cofactor>
    <text evidence="9">Binds 1 Fe cation per subunit.</text>
</comment>
<sequence length="293" mass="31743">MAPQEIQHHDQFDTPAPASLSELVSALKEELGSDGGLDSDHVDVNRVLSVMEAYKSNATDWHKYALFDRSRAYTRNLVDDGNGKFNLIVLAWTEGQGSPIHDHAGSHCIMKVLDGELSETIYEWPETATEAGAKVVEDITSNPTPMKGDDHHGEHAGHLMNIKRSTTLGTDGVTYIHGKVFYFRHPDKIGLHRIANPSSFKGAVSLHLYTPPYDMCKTFNESTGTARSSGRCVFYSKGGYRVESCPSVTPKPIAMSLASSSIVSESPCGGGKISSFVSKECGAQYTGAEVCTA</sequence>
<evidence type="ECO:0000256" key="4">
    <source>
        <dbReference type="ARBA" id="ARBA00022964"/>
    </source>
</evidence>
<evidence type="ECO:0000256" key="2">
    <source>
        <dbReference type="ARBA" id="ARBA00013133"/>
    </source>
</evidence>
<comment type="catalytic activity">
    <reaction evidence="9">
        <text>L-cysteine + O2 = 3-sulfino-L-alanine + H(+)</text>
        <dbReference type="Rhea" id="RHEA:20441"/>
        <dbReference type="ChEBI" id="CHEBI:15378"/>
        <dbReference type="ChEBI" id="CHEBI:15379"/>
        <dbReference type="ChEBI" id="CHEBI:35235"/>
        <dbReference type="ChEBI" id="CHEBI:61085"/>
        <dbReference type="EC" id="1.13.11.20"/>
    </reaction>
</comment>
<keyword evidence="7" id="KW-0883">Thioether bond</keyword>
<comment type="similarity">
    <text evidence="1 9">Belongs to the cysteine dioxygenase family.</text>
</comment>
<dbReference type="Gene3D" id="2.60.120.10">
    <property type="entry name" value="Jelly Rolls"/>
    <property type="match status" value="1"/>
</dbReference>
<evidence type="ECO:0000256" key="3">
    <source>
        <dbReference type="ARBA" id="ARBA00022723"/>
    </source>
</evidence>
<dbReference type="AlphaFoldDB" id="A0A433QZS8"/>
<comment type="caution">
    <text evidence="10">The sequence shown here is derived from an EMBL/GenBank/DDBJ whole genome shotgun (WGS) entry which is preliminary data.</text>
</comment>
<dbReference type="PANTHER" id="PTHR12918">
    <property type="entry name" value="CYSTEINE DIOXYGENASE"/>
    <property type="match status" value="1"/>
</dbReference>
<keyword evidence="11" id="KW-1185">Reference proteome</keyword>
<evidence type="ECO:0000256" key="8">
    <source>
        <dbReference type="PIRSR" id="PIRSR610300-51"/>
    </source>
</evidence>
<dbReference type="InterPro" id="IPR011051">
    <property type="entry name" value="RmlC_Cupin_sf"/>
</dbReference>
<reference evidence="10 11" key="1">
    <citation type="journal article" date="2018" name="New Phytol.">
        <title>Phylogenomics of Endogonaceae and evolution of mycorrhizas within Mucoromycota.</title>
        <authorList>
            <person name="Chang Y."/>
            <person name="Desiro A."/>
            <person name="Na H."/>
            <person name="Sandor L."/>
            <person name="Lipzen A."/>
            <person name="Clum A."/>
            <person name="Barry K."/>
            <person name="Grigoriev I.V."/>
            <person name="Martin F.M."/>
            <person name="Stajich J.E."/>
            <person name="Smith M.E."/>
            <person name="Bonito G."/>
            <person name="Spatafora J.W."/>
        </authorList>
    </citation>
    <scope>NUCLEOTIDE SEQUENCE [LARGE SCALE GENOMIC DNA]</scope>
    <source>
        <strain evidence="10 11">AD002</strain>
    </source>
</reference>
<keyword evidence="4 9" id="KW-0223">Dioxygenase</keyword>
<evidence type="ECO:0000256" key="1">
    <source>
        <dbReference type="ARBA" id="ARBA00006622"/>
    </source>
</evidence>
<proteinExistence type="inferred from homology"/>
<evidence type="ECO:0000313" key="11">
    <source>
        <dbReference type="Proteomes" id="UP000274822"/>
    </source>
</evidence>
<dbReference type="CDD" id="cd10548">
    <property type="entry name" value="cupin_CDO"/>
    <property type="match status" value="1"/>
</dbReference>